<dbReference type="Pfam" id="PF19200">
    <property type="entry name" value="MupG_N"/>
    <property type="match status" value="1"/>
</dbReference>
<protein>
    <submittedName>
        <fullName evidence="3">DUF871 domain-containing protein</fullName>
    </submittedName>
</protein>
<evidence type="ECO:0000259" key="1">
    <source>
        <dbReference type="Pfam" id="PF05913"/>
    </source>
</evidence>
<comment type="caution">
    <text evidence="3">The sequence shown here is derived from an EMBL/GenBank/DDBJ whole genome shotgun (WGS) entry which is preliminary data.</text>
</comment>
<keyword evidence="4" id="KW-1185">Reference proteome</keyword>
<evidence type="ECO:0000259" key="2">
    <source>
        <dbReference type="Pfam" id="PF19200"/>
    </source>
</evidence>
<dbReference type="SUPFAM" id="SSF51445">
    <property type="entry name" value="(Trans)glycosidases"/>
    <property type="match status" value="1"/>
</dbReference>
<gene>
    <name evidence="3" type="ORF">ACFQH1_11910</name>
</gene>
<dbReference type="InterPro" id="IPR008589">
    <property type="entry name" value="MupG"/>
</dbReference>
<name>A0ABW1UIG5_9LACO</name>
<dbReference type="SUPFAM" id="SSF50891">
    <property type="entry name" value="Cyclophilin-like"/>
    <property type="match status" value="1"/>
</dbReference>
<dbReference type="InterPro" id="IPR029000">
    <property type="entry name" value="Cyclophilin-like_dom_sf"/>
</dbReference>
<dbReference type="InterPro" id="IPR013785">
    <property type="entry name" value="Aldolase_TIM"/>
</dbReference>
<feature type="domain" description="6-phospho-N-acetylmuramidase N-terminal" evidence="2">
    <location>
        <begin position="21"/>
        <end position="252"/>
    </location>
</feature>
<dbReference type="InterPro" id="IPR043797">
    <property type="entry name" value="MupG_N"/>
</dbReference>
<dbReference type="Proteomes" id="UP001596227">
    <property type="component" value="Unassembled WGS sequence"/>
</dbReference>
<dbReference type="InterPro" id="IPR043894">
    <property type="entry name" value="MupG_C"/>
</dbReference>
<dbReference type="InterPro" id="IPR017853">
    <property type="entry name" value="GH"/>
</dbReference>
<evidence type="ECO:0000313" key="3">
    <source>
        <dbReference type="EMBL" id="MFC6295908.1"/>
    </source>
</evidence>
<dbReference type="PANTHER" id="PTHR38435:SF2">
    <property type="entry name" value="DUF871 DOMAIN-CONTAINING PROTEIN"/>
    <property type="match status" value="1"/>
</dbReference>
<feature type="domain" description="6-phospho-N-acetylmuramidase C-terminal" evidence="1">
    <location>
        <begin position="268"/>
        <end position="363"/>
    </location>
</feature>
<dbReference type="EMBL" id="JBHSSB010000032">
    <property type="protein sequence ID" value="MFC6295908.1"/>
    <property type="molecule type" value="Genomic_DNA"/>
</dbReference>
<dbReference type="Gene3D" id="2.40.100.10">
    <property type="entry name" value="Cyclophilin-like"/>
    <property type="match status" value="1"/>
</dbReference>
<organism evidence="3 4">
    <name type="scientific">Lactiplantibacillus daoliensis</name>
    <dbReference type="NCBI Taxonomy" id="2559916"/>
    <lineage>
        <taxon>Bacteria</taxon>
        <taxon>Bacillati</taxon>
        <taxon>Bacillota</taxon>
        <taxon>Bacilli</taxon>
        <taxon>Lactobacillales</taxon>
        <taxon>Lactobacillaceae</taxon>
        <taxon>Lactiplantibacillus</taxon>
    </lineage>
</organism>
<accession>A0ABW1UIG5</accession>
<dbReference type="PANTHER" id="PTHR38435">
    <property type="match status" value="1"/>
</dbReference>
<dbReference type="Pfam" id="PF05913">
    <property type="entry name" value="MupG_C"/>
    <property type="match status" value="1"/>
</dbReference>
<reference evidence="4" key="1">
    <citation type="journal article" date="2019" name="Int. J. Syst. Evol. Microbiol.">
        <title>The Global Catalogue of Microorganisms (GCM) 10K type strain sequencing project: providing services to taxonomists for standard genome sequencing and annotation.</title>
        <authorList>
            <consortium name="The Broad Institute Genomics Platform"/>
            <consortium name="The Broad Institute Genome Sequencing Center for Infectious Disease"/>
            <person name="Wu L."/>
            <person name="Ma J."/>
        </authorList>
    </citation>
    <scope>NUCLEOTIDE SEQUENCE [LARGE SCALE GENOMIC DNA]</scope>
    <source>
        <strain evidence="4">CCM 8934</strain>
    </source>
</reference>
<dbReference type="Gene3D" id="3.20.20.70">
    <property type="entry name" value="Aldolase class I"/>
    <property type="match status" value="1"/>
</dbReference>
<sequence>MIFLFQQMKTITLVKEGLSMIGFSVYLNDDLSQTKLDQLVAFKQAGFTGVFTSLHIPEDDATKYLPRLKQLGSACQQLGLRLIADVSATGMKRLGIDIENVTAITELGVTGLRIDDGIEMAVVARLSLKLPIALNASTITAANITALKTNQANFDHLEAWHNYYPRPETGLDETWLTAKNGWLKAQGFKTMAFVAGDGQRRGPLAVGLPTLETDRDQLPLAATIRLMKQDQVDDVYVGDPGLTEHSCEQFKQYFTQQVLLLGVQTDSTWLTDQVWHQRADVARDVVRLVEGRQQFKQVSPDRIRARSVGSITLDNDHYGRYVGELQLVKRPLLADPRVNVIGEVAPADLALLPLIDGGQAIKFIQED</sequence>
<evidence type="ECO:0000313" key="4">
    <source>
        <dbReference type="Proteomes" id="UP001596227"/>
    </source>
</evidence>
<proteinExistence type="predicted"/>